<accession>A0A6J7X3G6</accession>
<protein>
    <submittedName>
        <fullName evidence="2">Uncharacterized protein</fullName>
    </submittedName>
</protein>
<organism evidence="2">
    <name type="scientific">uncultured Caudovirales phage</name>
    <dbReference type="NCBI Taxonomy" id="2100421"/>
    <lineage>
        <taxon>Viruses</taxon>
        <taxon>Duplodnaviria</taxon>
        <taxon>Heunggongvirae</taxon>
        <taxon>Uroviricota</taxon>
        <taxon>Caudoviricetes</taxon>
        <taxon>Peduoviridae</taxon>
        <taxon>Maltschvirus</taxon>
        <taxon>Maltschvirus maltsch</taxon>
    </lineage>
</organism>
<evidence type="ECO:0000256" key="1">
    <source>
        <dbReference type="SAM" id="Phobius"/>
    </source>
</evidence>
<dbReference type="EMBL" id="LR798312">
    <property type="protein sequence ID" value="CAB5222804.1"/>
    <property type="molecule type" value="Genomic_DNA"/>
</dbReference>
<reference evidence="2" key="1">
    <citation type="submission" date="2020-05" db="EMBL/GenBank/DDBJ databases">
        <authorList>
            <person name="Chiriac C."/>
            <person name="Salcher M."/>
            <person name="Ghai R."/>
            <person name="Kavagutti S V."/>
        </authorList>
    </citation>
    <scope>NUCLEOTIDE SEQUENCE</scope>
</reference>
<feature type="transmembrane region" description="Helical" evidence="1">
    <location>
        <begin position="55"/>
        <end position="72"/>
    </location>
</feature>
<evidence type="ECO:0000313" key="2">
    <source>
        <dbReference type="EMBL" id="CAB5222804.1"/>
    </source>
</evidence>
<sequence length="75" mass="8280">MNEDVTHREIYDRLVAVEGKVDALTTSTKDVTEAFNAAQGAFKVLETLSKLAKPLLWIGGFIAAIAVFIQDFRSH</sequence>
<keyword evidence="1" id="KW-0812">Transmembrane</keyword>
<proteinExistence type="predicted"/>
<keyword evidence="1" id="KW-0472">Membrane</keyword>
<gene>
    <name evidence="2" type="ORF">UFOVP371_34</name>
</gene>
<keyword evidence="1" id="KW-1133">Transmembrane helix</keyword>
<name>A0A6J7X3G6_9CAUD</name>